<organism evidence="1 2">
    <name type="scientific">Mycobacteroides chelonae</name>
    <name type="common">Mycobacterium chelonae</name>
    <dbReference type="NCBI Taxonomy" id="1774"/>
    <lineage>
        <taxon>Bacteria</taxon>
        <taxon>Bacillati</taxon>
        <taxon>Actinomycetota</taxon>
        <taxon>Actinomycetes</taxon>
        <taxon>Mycobacteriales</taxon>
        <taxon>Mycobacteriaceae</taxon>
        <taxon>Mycobacteroides</taxon>
    </lineage>
</organism>
<dbReference type="AlphaFoldDB" id="A0A1S1LFX2"/>
<sequence>MSSSRGDAFTERTQRKLDDLLRSVAKDYSVPLSADDTFALNQFFLAQVNSGRWGYVEPLELLTAAVARITALEAGK</sequence>
<reference evidence="1 2" key="1">
    <citation type="submission" date="2016-10" db="EMBL/GenBank/DDBJ databases">
        <title>Evaluation of Human, Veterinary and Environmental Mycobacterium chelonae Isolates by Core Genome Phylogenomic Analysis, Targeted Gene Comparison, and Anti-microbial Susceptibility Patterns: A Tale of Mistaken Identities.</title>
        <authorList>
            <person name="Fogelson S.B."/>
            <person name="Camus A.C."/>
            <person name="Lorenz W."/>
            <person name="Vasireddy R."/>
            <person name="Vasireddy S."/>
            <person name="Smith T."/>
            <person name="Brown-Elliott B.A."/>
            <person name="Wallace R.J.Jr."/>
            <person name="Hasan N.A."/>
            <person name="Reischl U."/>
            <person name="Sanchez S."/>
        </authorList>
    </citation>
    <scope>NUCLEOTIDE SEQUENCE [LARGE SCALE GENOMIC DNA]</scope>
    <source>
        <strain evidence="1 2">15515</strain>
    </source>
</reference>
<dbReference type="Proteomes" id="UP000180043">
    <property type="component" value="Unassembled WGS sequence"/>
</dbReference>
<dbReference type="EMBL" id="MLIQ01000042">
    <property type="protein sequence ID" value="OHU47181.1"/>
    <property type="molecule type" value="Genomic_DNA"/>
</dbReference>
<name>A0A1S1LFX2_MYCCH</name>
<evidence type="ECO:0000313" key="2">
    <source>
        <dbReference type="Proteomes" id="UP000180043"/>
    </source>
</evidence>
<dbReference type="RefSeq" id="WP_070947799.1">
    <property type="nucleotide sequence ID" value="NZ_MLIQ01000042.1"/>
</dbReference>
<protein>
    <submittedName>
        <fullName evidence="1">Uncharacterized protein</fullName>
    </submittedName>
</protein>
<comment type="caution">
    <text evidence="1">The sequence shown here is derived from an EMBL/GenBank/DDBJ whole genome shotgun (WGS) entry which is preliminary data.</text>
</comment>
<proteinExistence type="predicted"/>
<evidence type="ECO:0000313" key="1">
    <source>
        <dbReference type="EMBL" id="OHU47181.1"/>
    </source>
</evidence>
<accession>A0A1S1LFX2</accession>
<gene>
    <name evidence="1" type="ORF">BKG82_26350</name>
</gene>